<evidence type="ECO:0000313" key="2">
    <source>
        <dbReference type="Proteomes" id="UP000278143"/>
    </source>
</evidence>
<dbReference type="EMBL" id="KZ989339">
    <property type="protein sequence ID" value="RKP26770.1"/>
    <property type="molecule type" value="Genomic_DNA"/>
</dbReference>
<organism evidence="1 2">
    <name type="scientific">Syncephalis pseudoplumigaleata</name>
    <dbReference type="NCBI Taxonomy" id="1712513"/>
    <lineage>
        <taxon>Eukaryota</taxon>
        <taxon>Fungi</taxon>
        <taxon>Fungi incertae sedis</taxon>
        <taxon>Zoopagomycota</taxon>
        <taxon>Zoopagomycotina</taxon>
        <taxon>Zoopagomycetes</taxon>
        <taxon>Zoopagales</taxon>
        <taxon>Piptocephalidaceae</taxon>
        <taxon>Syncephalis</taxon>
    </lineage>
</organism>
<reference evidence="2" key="1">
    <citation type="journal article" date="2018" name="Nat. Microbiol.">
        <title>Leveraging single-cell genomics to expand the fungal tree of life.</title>
        <authorList>
            <person name="Ahrendt S.R."/>
            <person name="Quandt C.A."/>
            <person name="Ciobanu D."/>
            <person name="Clum A."/>
            <person name="Salamov A."/>
            <person name="Andreopoulos B."/>
            <person name="Cheng J.F."/>
            <person name="Woyke T."/>
            <person name="Pelin A."/>
            <person name="Henrissat B."/>
            <person name="Reynolds N.K."/>
            <person name="Benny G.L."/>
            <person name="Smith M.E."/>
            <person name="James T.Y."/>
            <person name="Grigoriev I.V."/>
        </authorList>
    </citation>
    <scope>NUCLEOTIDE SEQUENCE [LARGE SCALE GENOMIC DNA]</scope>
    <source>
        <strain evidence="2">Benny S71-1</strain>
    </source>
</reference>
<keyword evidence="2" id="KW-1185">Reference proteome</keyword>
<sequence length="290" mass="32164">MAHRVVSTQLPSTQLLVRRLTAAEILQLLKAWSTTDDCLPLSYKPTRHRSGRRAGATKQPIQYDALADQSDLECAELLREEYPDGLTAAQVAQLDFQCKHRKTRYPSTIYSLPTTAALAKYNAAWDELVVWQKEAIQRNITARLSTSFEHVDRLSALLGDAGRARGDTARDTGKLLPMEDAPMEDDPLQLRHDVAHMQLGSDPLPVLTRVHYNITYDLCEASSLGPANMRATFEGPHVLEGFRQLLHSPVGNPPLPKHMARLPSLAVNTVHMDFTEAGASADPLQTIVNE</sequence>
<gene>
    <name evidence="1" type="ORF">SYNPS1DRAFT_27554</name>
</gene>
<accession>A0A4P9Z587</accession>
<name>A0A4P9Z587_9FUNG</name>
<protein>
    <submittedName>
        <fullName evidence="1">Uncharacterized protein</fullName>
    </submittedName>
</protein>
<dbReference type="OrthoDB" id="6585699at2759"/>
<dbReference type="Proteomes" id="UP000278143">
    <property type="component" value="Unassembled WGS sequence"/>
</dbReference>
<evidence type="ECO:0000313" key="1">
    <source>
        <dbReference type="EMBL" id="RKP26770.1"/>
    </source>
</evidence>
<proteinExistence type="predicted"/>
<dbReference type="AlphaFoldDB" id="A0A4P9Z587"/>